<feature type="compositionally biased region" description="Low complexity" evidence="1">
    <location>
        <begin position="237"/>
        <end position="254"/>
    </location>
</feature>
<feature type="compositionally biased region" description="Low complexity" evidence="1">
    <location>
        <begin position="317"/>
        <end position="326"/>
    </location>
</feature>
<evidence type="ECO:0000256" key="1">
    <source>
        <dbReference type="SAM" id="MobiDB-lite"/>
    </source>
</evidence>
<dbReference type="eggNOG" id="ENOG502QT9X">
    <property type="taxonomic scope" value="Eukaryota"/>
</dbReference>
<dbReference type="Proteomes" id="UP000015104">
    <property type="component" value="Unassembled WGS sequence"/>
</dbReference>
<accession>T1KLU2</accession>
<reference evidence="2" key="2">
    <citation type="submission" date="2015-06" db="UniProtKB">
        <authorList>
            <consortium name="EnsemblMetazoa"/>
        </authorList>
    </citation>
    <scope>IDENTIFICATION</scope>
</reference>
<feature type="compositionally biased region" description="Low complexity" evidence="1">
    <location>
        <begin position="461"/>
        <end position="475"/>
    </location>
</feature>
<dbReference type="HOGENOM" id="CLU_364986_0_0_1"/>
<feature type="compositionally biased region" description="Polar residues" evidence="1">
    <location>
        <begin position="476"/>
        <end position="500"/>
    </location>
</feature>
<feature type="compositionally biased region" description="Low complexity" evidence="1">
    <location>
        <begin position="1"/>
        <end position="20"/>
    </location>
</feature>
<feature type="region of interest" description="Disordered" evidence="1">
    <location>
        <begin position="1"/>
        <end position="78"/>
    </location>
</feature>
<evidence type="ECO:0000313" key="2">
    <source>
        <dbReference type="EnsemblMetazoa" id="tetur14g03670.1"/>
    </source>
</evidence>
<feature type="compositionally biased region" description="Polar residues" evidence="1">
    <location>
        <begin position="51"/>
        <end position="71"/>
    </location>
</feature>
<reference evidence="3" key="1">
    <citation type="submission" date="2011-08" db="EMBL/GenBank/DDBJ databases">
        <authorList>
            <person name="Rombauts S."/>
        </authorList>
    </citation>
    <scope>NUCLEOTIDE SEQUENCE</scope>
    <source>
        <strain evidence="3">London</strain>
    </source>
</reference>
<proteinExistence type="predicted"/>
<dbReference type="STRING" id="32264.T1KLU2"/>
<organism evidence="2 3">
    <name type="scientific">Tetranychus urticae</name>
    <name type="common">Two-spotted spider mite</name>
    <dbReference type="NCBI Taxonomy" id="32264"/>
    <lineage>
        <taxon>Eukaryota</taxon>
        <taxon>Metazoa</taxon>
        <taxon>Ecdysozoa</taxon>
        <taxon>Arthropoda</taxon>
        <taxon>Chelicerata</taxon>
        <taxon>Arachnida</taxon>
        <taxon>Acari</taxon>
        <taxon>Acariformes</taxon>
        <taxon>Trombidiformes</taxon>
        <taxon>Prostigmata</taxon>
        <taxon>Eleutherengona</taxon>
        <taxon>Raphignathae</taxon>
        <taxon>Tetranychoidea</taxon>
        <taxon>Tetranychidae</taxon>
        <taxon>Tetranychus</taxon>
    </lineage>
</organism>
<dbReference type="AlphaFoldDB" id="T1KLU2"/>
<dbReference type="EMBL" id="CAEY01000212">
    <property type="status" value="NOT_ANNOTATED_CDS"/>
    <property type="molecule type" value="Genomic_DNA"/>
</dbReference>
<name>T1KLU2_TETUR</name>
<evidence type="ECO:0000313" key="3">
    <source>
        <dbReference type="Proteomes" id="UP000015104"/>
    </source>
</evidence>
<keyword evidence="3" id="KW-1185">Reference proteome</keyword>
<feature type="region of interest" description="Disordered" evidence="1">
    <location>
        <begin position="461"/>
        <end position="500"/>
    </location>
</feature>
<feature type="compositionally biased region" description="Polar residues" evidence="1">
    <location>
        <begin position="227"/>
        <end position="236"/>
    </location>
</feature>
<sequence length="765" mass="85124">MSSLTPMSTFSSTSSLHTSSPSPPSPSSSLLLSQSLSSSHNQHTQSSLTSLQTRVNEKSSQFNVQTTSQPGLSCRKPTRLSKRDLAIAPKLLDPEALSSPSPTAIEFLSRLREVITSARGRMRAFRFKPTLLVIPEDDYFIEEPESRYKSISSSIDSMNTSSLESYGEINRTDFQKYLIVGETLSLYPYGHDNFHSYSRSQHLQPLSLPAELSRHLTDKLKSWKLTDNQSSLSPNLSPISDGNLGSSSSSSNDISDPEVPQSPHRSQYHEKLQSNSSASPTYRSCEDSASVAWNNDNTSRVSRREIVDRLAEEIATNDSCEANNNAENDDHDNNEADSLNDLSDINENLFETNRSLGNMYDNITSENLVNLSNEVEKKLAQRSIVPLPEVVTNVNEGNKMKIADGIKSSSQHHSREDSKLSQLVADLKHFTRKRKQIKTSKSLPVVSDNNWMLQPVSSMSLRLSSSRSSRPSISSGQPGNRSMRNNSNFTNNGISRLNKNQTKFTANNKSEEMSQVIIQEGRYLNLNNHSPVSDDDRSIGNEITSSRCGLETWSLSSELSTGSSSPIYGKNIDNDSFGNQYILDTMAHHDEDEMFISFTGNQFESTLDDNEIGYISRFNLIKKYIDNPDNFDVKDAKKSDGINQSTERQKAGKDNISTNQIDATNHLTHAINSQSINQRRSIDYKHYQPSAQSLSSLTSTLPTSYSEMCSSDDGMSSASVSSIMFIESPNQGRRKSVDRRLTKGITERDDQSHYGNNEAAIILIK</sequence>
<dbReference type="EnsemblMetazoa" id="tetur14g03670.1">
    <property type="protein sequence ID" value="tetur14g03670.1"/>
    <property type="gene ID" value="tetur14g03670"/>
</dbReference>
<feature type="region of interest" description="Disordered" evidence="1">
    <location>
        <begin position="632"/>
        <end position="656"/>
    </location>
</feature>
<feature type="region of interest" description="Disordered" evidence="1">
    <location>
        <begin position="227"/>
        <end position="283"/>
    </location>
</feature>
<feature type="region of interest" description="Disordered" evidence="1">
    <location>
        <begin position="317"/>
        <end position="340"/>
    </location>
</feature>
<protein>
    <submittedName>
        <fullName evidence="2">Uncharacterized protein</fullName>
    </submittedName>
</protein>
<feature type="compositionally biased region" description="Polar residues" evidence="1">
    <location>
        <begin position="273"/>
        <end position="282"/>
    </location>
</feature>
<feature type="compositionally biased region" description="Low complexity" evidence="1">
    <location>
        <begin position="27"/>
        <end position="50"/>
    </location>
</feature>